<sequence>MSALIDILPNEMLSHVASFLVHDKQSSGAFACVCGRFYGVAHNVFEKFWKDLAKKNFPEDYKYHVDTGNWWDQPFGKLDKTLSWRQNYVLLMFELNMDDTLQNSDIMKLFKKYVKIQSKGNKMTYYVATEIKNYNVKVITGIKARYYMEAVYKYLSNNKYSISDAFNTVFSYLVDDKDYCWRHFFNILCANMDPPWPTENGILIEELTMIE</sequence>
<accession>A0A481YX84</accession>
<protein>
    <submittedName>
        <fullName evidence="1">F-box family protein</fullName>
    </submittedName>
</protein>
<dbReference type="EMBL" id="MK500370">
    <property type="protein sequence ID" value="QBK87832.1"/>
    <property type="molecule type" value="Genomic_DNA"/>
</dbReference>
<organism evidence="1">
    <name type="scientific">Marseillevirus LCMAC202</name>
    <dbReference type="NCBI Taxonomy" id="2506606"/>
    <lineage>
        <taxon>Viruses</taxon>
        <taxon>Varidnaviria</taxon>
        <taxon>Bamfordvirae</taxon>
        <taxon>Nucleocytoviricota</taxon>
        <taxon>Megaviricetes</taxon>
        <taxon>Pimascovirales</taxon>
        <taxon>Pimascovirales incertae sedis</taxon>
        <taxon>Marseilleviridae</taxon>
    </lineage>
</organism>
<dbReference type="InterPro" id="IPR036047">
    <property type="entry name" value="F-box-like_dom_sf"/>
</dbReference>
<evidence type="ECO:0000313" key="1">
    <source>
        <dbReference type="EMBL" id="QBK87832.1"/>
    </source>
</evidence>
<name>A0A481YX84_9VIRU</name>
<proteinExistence type="predicted"/>
<reference evidence="1" key="1">
    <citation type="journal article" date="2019" name="MBio">
        <title>Virus Genomes from Deep Sea Sediments Expand the Ocean Megavirome and Support Independent Origins of Viral Gigantism.</title>
        <authorList>
            <person name="Backstrom D."/>
            <person name="Yutin N."/>
            <person name="Jorgensen S.L."/>
            <person name="Dharamshi J."/>
            <person name="Homa F."/>
            <person name="Zaremba-Niedwiedzka K."/>
            <person name="Spang A."/>
            <person name="Wolf Y.I."/>
            <person name="Koonin E.V."/>
            <person name="Ettema T.J."/>
        </authorList>
    </citation>
    <scope>NUCLEOTIDE SEQUENCE</scope>
</reference>
<gene>
    <name evidence="1" type="ORF">LCMAC202_01780</name>
</gene>
<dbReference type="Gene3D" id="1.20.1280.50">
    <property type="match status" value="1"/>
</dbReference>
<dbReference type="SUPFAM" id="SSF81383">
    <property type="entry name" value="F-box domain"/>
    <property type="match status" value="1"/>
</dbReference>